<comment type="caution">
    <text evidence="1">The sequence shown here is derived from an EMBL/GenBank/DDBJ whole genome shotgun (WGS) entry which is preliminary data.</text>
</comment>
<dbReference type="EMBL" id="JXXN02003927">
    <property type="protein sequence ID" value="THD21027.1"/>
    <property type="molecule type" value="Genomic_DNA"/>
</dbReference>
<dbReference type="PROSITE" id="PS51257">
    <property type="entry name" value="PROKAR_LIPOPROTEIN"/>
    <property type="match status" value="1"/>
</dbReference>
<evidence type="ECO:0008006" key="3">
    <source>
        <dbReference type="Google" id="ProtNLM"/>
    </source>
</evidence>
<gene>
    <name evidence="1" type="ORF">D915_008197</name>
</gene>
<accession>A0A4E0RJ85</accession>
<organism evidence="1 2">
    <name type="scientific">Fasciola hepatica</name>
    <name type="common">Liver fluke</name>
    <dbReference type="NCBI Taxonomy" id="6192"/>
    <lineage>
        <taxon>Eukaryota</taxon>
        <taxon>Metazoa</taxon>
        <taxon>Spiralia</taxon>
        <taxon>Lophotrochozoa</taxon>
        <taxon>Platyhelminthes</taxon>
        <taxon>Trematoda</taxon>
        <taxon>Digenea</taxon>
        <taxon>Plagiorchiida</taxon>
        <taxon>Echinostomata</taxon>
        <taxon>Echinostomatoidea</taxon>
        <taxon>Fasciolidae</taxon>
        <taxon>Fasciola</taxon>
    </lineage>
</organism>
<evidence type="ECO:0000313" key="1">
    <source>
        <dbReference type="EMBL" id="THD21027.1"/>
    </source>
</evidence>
<dbReference type="Proteomes" id="UP000230066">
    <property type="component" value="Unassembled WGS sequence"/>
</dbReference>
<evidence type="ECO:0000313" key="2">
    <source>
        <dbReference type="Proteomes" id="UP000230066"/>
    </source>
</evidence>
<dbReference type="AlphaFoldDB" id="A0A4E0RJ85"/>
<name>A0A4E0RJ85_FASHE</name>
<sequence length="70" mass="8335">MNARFSFLKLVLIITVIVSCIMSTLLVDARLPYTYNCLRSRRCRYDFIPECPRFIFLCHEERMQSTTIQP</sequence>
<reference evidence="1" key="1">
    <citation type="submission" date="2019-03" db="EMBL/GenBank/DDBJ databases">
        <title>Improved annotation for the trematode Fasciola hepatica.</title>
        <authorList>
            <person name="Choi Y.-J."/>
            <person name="Martin J."/>
            <person name="Mitreva M."/>
        </authorList>
    </citation>
    <scope>NUCLEOTIDE SEQUENCE [LARGE SCALE GENOMIC DNA]</scope>
</reference>
<keyword evidence="2" id="KW-1185">Reference proteome</keyword>
<proteinExistence type="predicted"/>
<protein>
    <recommendedName>
        <fullName evidence="3">Late nodulin</fullName>
    </recommendedName>
</protein>